<evidence type="ECO:0000313" key="4">
    <source>
        <dbReference type="Proteomes" id="UP000663852"/>
    </source>
</evidence>
<gene>
    <name evidence="3" type="ORF">EDS130_LOCUS24129</name>
</gene>
<sequence length="687" mass="78382">MERQASRDMIDEHEEHTVGSLDTSMDRYLESHGLWRKRIPQDGSSLFRAVCEALFSTQVHHYDVRLKCIEHMLLYSNEYSPLIAMNLNEYVTRLKDPTTPGGMLEVEALARCYRVRIVVYSGKDHSPVECQYGPKKIMLSLIGYQFDRVVTEERRRHLGIVQGKDFLGNYRKLNEHFVSAFIYKLIYSEVFNQAKVYEQGIAILRKSDTLYYGVKGAGMQKKSERIDKKTGHESIPVPYRTAKAFDPAIYRNVAYDVYMNDHFKKYSDRNLVKTHPQAPFMTHNRLIERFGVKMHLPVSYINLPGCQRVIVILSNSDELFAYYVGEDPDINMHNVYVVKYGSMMKTTKEKMVEFPSTPGRRPVTFAVLKRNTNVYRKLKPCLDASSQFFEERSSRRQRQPALDYANNQPVQLFRPYQPLMSPMNPSALCSPPLDNYGPNSNWIPPNRQPVPMLMPMNNSDQMQLHHRLSVNVTDHYEWTANPTNYFSAYPPPVTTTNSSNIDAMSLNGSLSSNTSTNDSSSYPILAAPLPTVFLNPYPQQSPTEQQSSPFVQPTVYFPQQISPRVMHEQNDGATNKFHPNQTPFVVMSPSHPLMAPGPPASGFHHPIPMVPHIYMDPMTCSPNGTNGYAPPSQPMVSPQQQQQQQQSSATFPYFYPSSPSTPWIPPGPTATPYFMISSPHFSCQQLI</sequence>
<dbReference type="EMBL" id="CAJNOJ010000135">
    <property type="protein sequence ID" value="CAF1178887.1"/>
    <property type="molecule type" value="Genomic_DNA"/>
</dbReference>
<feature type="compositionally biased region" description="Low complexity" evidence="1">
    <location>
        <begin position="634"/>
        <end position="652"/>
    </location>
</feature>
<evidence type="ECO:0000259" key="2">
    <source>
        <dbReference type="PROSITE" id="PS50802"/>
    </source>
</evidence>
<dbReference type="PROSITE" id="PS50802">
    <property type="entry name" value="OTU"/>
    <property type="match status" value="1"/>
</dbReference>
<dbReference type="PANTHER" id="PTHR12419:SF115">
    <property type="entry name" value="PROTEIN OVARIAN TUMOR LOCUS-RELATED"/>
    <property type="match status" value="1"/>
</dbReference>
<dbReference type="Proteomes" id="UP000663852">
    <property type="component" value="Unassembled WGS sequence"/>
</dbReference>
<accession>A0A814V061</accession>
<dbReference type="GO" id="GO:0061578">
    <property type="term" value="F:K63-linked deubiquitinase activity"/>
    <property type="evidence" value="ECO:0007669"/>
    <property type="project" value="TreeGrafter"/>
</dbReference>
<dbReference type="CDD" id="cd22753">
    <property type="entry name" value="OTU_ALG13-like"/>
    <property type="match status" value="1"/>
</dbReference>
<feature type="region of interest" description="Disordered" evidence="1">
    <location>
        <begin position="623"/>
        <end position="652"/>
    </location>
</feature>
<dbReference type="SUPFAM" id="SSF54001">
    <property type="entry name" value="Cysteine proteinases"/>
    <property type="match status" value="1"/>
</dbReference>
<dbReference type="AlphaFoldDB" id="A0A814V061"/>
<evidence type="ECO:0000256" key="1">
    <source>
        <dbReference type="SAM" id="MobiDB-lite"/>
    </source>
</evidence>
<proteinExistence type="predicted"/>
<dbReference type="Pfam" id="PF02338">
    <property type="entry name" value="OTU"/>
    <property type="match status" value="1"/>
</dbReference>
<dbReference type="InterPro" id="IPR050704">
    <property type="entry name" value="Peptidase_C85-like"/>
</dbReference>
<name>A0A814V061_ADIRI</name>
<evidence type="ECO:0000313" key="3">
    <source>
        <dbReference type="EMBL" id="CAF1178887.1"/>
    </source>
</evidence>
<dbReference type="OrthoDB" id="20273at2759"/>
<dbReference type="InterPro" id="IPR003323">
    <property type="entry name" value="OTU_dom"/>
</dbReference>
<organism evidence="3 4">
    <name type="scientific">Adineta ricciae</name>
    <name type="common">Rotifer</name>
    <dbReference type="NCBI Taxonomy" id="249248"/>
    <lineage>
        <taxon>Eukaryota</taxon>
        <taxon>Metazoa</taxon>
        <taxon>Spiralia</taxon>
        <taxon>Gnathifera</taxon>
        <taxon>Rotifera</taxon>
        <taxon>Eurotatoria</taxon>
        <taxon>Bdelloidea</taxon>
        <taxon>Adinetida</taxon>
        <taxon>Adinetidae</taxon>
        <taxon>Adineta</taxon>
    </lineage>
</organism>
<dbReference type="GO" id="GO:0004843">
    <property type="term" value="F:cysteine-type deubiquitinase activity"/>
    <property type="evidence" value="ECO:0007669"/>
    <property type="project" value="TreeGrafter"/>
</dbReference>
<dbReference type="Gene3D" id="3.90.70.80">
    <property type="match status" value="1"/>
</dbReference>
<feature type="domain" description="OTU" evidence="2">
    <location>
        <begin position="34"/>
        <end position="183"/>
    </location>
</feature>
<reference evidence="3" key="1">
    <citation type="submission" date="2021-02" db="EMBL/GenBank/DDBJ databases">
        <authorList>
            <person name="Nowell W R."/>
        </authorList>
    </citation>
    <scope>NUCLEOTIDE SEQUENCE</scope>
</reference>
<dbReference type="InterPro" id="IPR049769">
    <property type="entry name" value="OTU_OTU"/>
</dbReference>
<dbReference type="InterPro" id="IPR038765">
    <property type="entry name" value="Papain-like_cys_pep_sf"/>
</dbReference>
<comment type="caution">
    <text evidence="3">The sequence shown here is derived from an EMBL/GenBank/DDBJ whole genome shotgun (WGS) entry which is preliminary data.</text>
</comment>
<protein>
    <recommendedName>
        <fullName evidence="2">OTU domain-containing protein</fullName>
    </recommendedName>
</protein>
<dbReference type="PANTHER" id="PTHR12419">
    <property type="entry name" value="OTU DOMAIN CONTAINING PROTEIN"/>
    <property type="match status" value="1"/>
</dbReference>
<dbReference type="GO" id="GO:0016579">
    <property type="term" value="P:protein deubiquitination"/>
    <property type="evidence" value="ECO:0007669"/>
    <property type="project" value="TreeGrafter"/>
</dbReference>